<dbReference type="Pfam" id="PF00989">
    <property type="entry name" value="PAS"/>
    <property type="match status" value="1"/>
</dbReference>
<sequence length="95" mass="10499">MMLSDTLDASLLLTSIYGTALDYAILTFDLQGKVSSWNAGAERITGFQAKEMMGEDNGILFTPDDRARQEPRQEMLIDRARGRAWLTERVGTAAG</sequence>
<feature type="domain" description="PAS" evidence="1">
    <location>
        <begin position="25"/>
        <end position="80"/>
    </location>
</feature>
<protein>
    <recommendedName>
        <fullName evidence="1">PAS domain-containing protein</fullName>
    </recommendedName>
</protein>
<accession>A0ABQ4Q0Y8</accession>
<keyword evidence="3" id="KW-1185">Reference proteome</keyword>
<dbReference type="PROSITE" id="PS50112">
    <property type="entry name" value="PAS"/>
    <property type="match status" value="1"/>
</dbReference>
<dbReference type="InterPro" id="IPR035965">
    <property type="entry name" value="PAS-like_dom_sf"/>
</dbReference>
<dbReference type="Gene3D" id="3.30.450.20">
    <property type="entry name" value="PAS domain"/>
    <property type="match status" value="1"/>
</dbReference>
<dbReference type="InterPro" id="IPR013767">
    <property type="entry name" value="PAS_fold"/>
</dbReference>
<proteinExistence type="predicted"/>
<reference evidence="2 3" key="1">
    <citation type="journal article" date="2022" name="Int. J. Syst. Evol. Microbiol.">
        <title>Noviherbaspirillum aridicola sp. nov., isolated from an arid soil in Pakistan.</title>
        <authorList>
            <person name="Khan I.U."/>
            <person name="Saqib M."/>
            <person name="Amin A."/>
            <person name="Hussain F."/>
            <person name="Li L."/>
            <person name="Liu Y.H."/>
            <person name="Fang B.Z."/>
            <person name="Ahmed I."/>
            <person name="Li W.J."/>
        </authorList>
    </citation>
    <scope>NUCLEOTIDE SEQUENCE [LARGE SCALE GENOMIC DNA]</scope>
    <source>
        <strain evidence="2 3">NCCP-691</strain>
    </source>
</reference>
<name>A0ABQ4Q0Y8_9BURK</name>
<organism evidence="2 3">
    <name type="scientific">Noviherbaspirillum aridicola</name>
    <dbReference type="NCBI Taxonomy" id="2849687"/>
    <lineage>
        <taxon>Bacteria</taxon>
        <taxon>Pseudomonadati</taxon>
        <taxon>Pseudomonadota</taxon>
        <taxon>Betaproteobacteria</taxon>
        <taxon>Burkholderiales</taxon>
        <taxon>Oxalobacteraceae</taxon>
        <taxon>Noviherbaspirillum</taxon>
    </lineage>
</organism>
<evidence type="ECO:0000313" key="2">
    <source>
        <dbReference type="EMBL" id="GIZ50455.1"/>
    </source>
</evidence>
<dbReference type="NCBIfam" id="TIGR00229">
    <property type="entry name" value="sensory_box"/>
    <property type="match status" value="1"/>
</dbReference>
<dbReference type="InterPro" id="IPR000014">
    <property type="entry name" value="PAS"/>
</dbReference>
<evidence type="ECO:0000259" key="1">
    <source>
        <dbReference type="PROSITE" id="PS50112"/>
    </source>
</evidence>
<dbReference type="Proteomes" id="UP000887222">
    <property type="component" value="Unassembled WGS sequence"/>
</dbReference>
<dbReference type="EMBL" id="BPMK01000002">
    <property type="protein sequence ID" value="GIZ50455.1"/>
    <property type="molecule type" value="Genomic_DNA"/>
</dbReference>
<dbReference type="RefSeq" id="WP_220806637.1">
    <property type="nucleotide sequence ID" value="NZ_BPMK01000002.1"/>
</dbReference>
<dbReference type="SMART" id="SM00091">
    <property type="entry name" value="PAS"/>
    <property type="match status" value="1"/>
</dbReference>
<dbReference type="SUPFAM" id="SSF55785">
    <property type="entry name" value="PYP-like sensor domain (PAS domain)"/>
    <property type="match status" value="1"/>
</dbReference>
<gene>
    <name evidence="2" type="ORF">NCCP691_04690</name>
</gene>
<dbReference type="CDD" id="cd00130">
    <property type="entry name" value="PAS"/>
    <property type="match status" value="1"/>
</dbReference>
<comment type="caution">
    <text evidence="2">The sequence shown here is derived from an EMBL/GenBank/DDBJ whole genome shotgun (WGS) entry which is preliminary data.</text>
</comment>
<evidence type="ECO:0000313" key="3">
    <source>
        <dbReference type="Proteomes" id="UP000887222"/>
    </source>
</evidence>